<keyword evidence="5 9" id="KW-0812">Transmembrane</keyword>
<dbReference type="PANTHER" id="PTHR33451">
    <property type="entry name" value="MALATE-2H(+)/NA(+)-LACTATE ANTIPORTER"/>
    <property type="match status" value="1"/>
</dbReference>
<feature type="transmembrane region" description="Helical" evidence="9">
    <location>
        <begin position="408"/>
        <end position="428"/>
    </location>
</feature>
<feature type="transmembrane region" description="Helical" evidence="9">
    <location>
        <begin position="227"/>
        <end position="246"/>
    </location>
</feature>
<feature type="transmembrane region" description="Helical" evidence="9">
    <location>
        <begin position="252"/>
        <end position="270"/>
    </location>
</feature>
<accession>A0ABX2ZM64</accession>
<dbReference type="InterPro" id="IPR018461">
    <property type="entry name" value="Na/H_Antiport_NhaC-like_C"/>
</dbReference>
<comment type="subcellular location">
    <subcellularLocation>
        <location evidence="1">Cell membrane</location>
        <topology evidence="1">Multi-pass membrane protein</topology>
    </subcellularLocation>
</comment>
<proteinExistence type="inferred from homology"/>
<keyword evidence="3" id="KW-0050">Antiport</keyword>
<comment type="caution">
    <text evidence="11">The sequence shown here is derived from an EMBL/GenBank/DDBJ whole genome shotgun (WGS) entry which is preliminary data.</text>
</comment>
<feature type="transmembrane region" description="Helical" evidence="9">
    <location>
        <begin position="187"/>
        <end position="206"/>
    </location>
</feature>
<protein>
    <submittedName>
        <fullName evidence="11">Sodium:proton antiporter</fullName>
    </submittedName>
</protein>
<evidence type="ECO:0000256" key="9">
    <source>
        <dbReference type="SAM" id="Phobius"/>
    </source>
</evidence>
<reference evidence="11 12" key="1">
    <citation type="submission" date="2016-07" db="EMBL/GenBank/DDBJ databases">
        <authorList>
            <person name="Townsley L."/>
            <person name="Shank E.A."/>
        </authorList>
    </citation>
    <scope>NUCLEOTIDE SEQUENCE [LARGE SCALE GENOMIC DNA]</scope>
    <source>
        <strain evidence="11 12">CH01</strain>
    </source>
</reference>
<feature type="domain" description="Na+/H+ antiporter NhaC-like C-terminal" evidence="10">
    <location>
        <begin position="156"/>
        <end position="428"/>
    </location>
</feature>
<feature type="transmembrane region" description="Helical" evidence="9">
    <location>
        <begin position="140"/>
        <end position="159"/>
    </location>
</feature>
<evidence type="ECO:0000256" key="4">
    <source>
        <dbReference type="ARBA" id="ARBA00022475"/>
    </source>
</evidence>
<dbReference type="Proteomes" id="UP000094580">
    <property type="component" value="Unassembled WGS sequence"/>
</dbReference>
<feature type="transmembrane region" description="Helical" evidence="9">
    <location>
        <begin position="336"/>
        <end position="355"/>
    </location>
</feature>
<evidence type="ECO:0000256" key="3">
    <source>
        <dbReference type="ARBA" id="ARBA00022449"/>
    </source>
</evidence>
<sequence>MENQFSVKQASFLILVTLIGIISSVILHISLVFGILPGLIFLIVLSLKRGYEVRNIMKLSYQGMGKVKIVLFILFLISFLLPSWYLSGTITSMVSITLHAINPHHFFVFCFLTTMIFSMILGSSIGTLSALGVPLISSAILLHIPVEISAGAVISGAFVGDRTSPFSSAHQLLANILETTVKKQGKAMLFTSITAVIVTILFFSVMDLKFANGITQTHHEIVSNKNISFIQFIPPILLVVLVLFRINIIYSYVISILSGSLIALFNGTSFSKIVNAFWHGINGLGGGLSHMYSLLLFIAVAGIYNALLEELNIIQPMLDKWLQTSTSMLSDSLKTIGATAVICVIAGNQTMPIILTGRSFLTHWSNKYNKEELARIMADTTLLFPAMIPWNVLAIMSSTVINMKLHEYLPYAIFLWLLPCLTIFVNVFKKVKTYETKYEVSS</sequence>
<evidence type="ECO:0000256" key="5">
    <source>
        <dbReference type="ARBA" id="ARBA00022692"/>
    </source>
</evidence>
<evidence type="ECO:0000256" key="6">
    <source>
        <dbReference type="ARBA" id="ARBA00022989"/>
    </source>
</evidence>
<evidence type="ECO:0000313" key="12">
    <source>
        <dbReference type="Proteomes" id="UP000094580"/>
    </source>
</evidence>
<keyword evidence="4" id="KW-1003">Cell membrane</keyword>
<evidence type="ECO:0000259" key="10">
    <source>
        <dbReference type="Pfam" id="PF03553"/>
    </source>
</evidence>
<dbReference type="PANTHER" id="PTHR33451:SF3">
    <property type="entry name" value="MALATE-2H(+)_NA(+)-LACTATE ANTIPORTER"/>
    <property type="match status" value="1"/>
</dbReference>
<dbReference type="InterPro" id="IPR052180">
    <property type="entry name" value="NhaC_Na-H+_Antiporter"/>
</dbReference>
<feature type="transmembrane region" description="Helical" evidence="9">
    <location>
        <begin position="66"/>
        <end position="86"/>
    </location>
</feature>
<feature type="transmembrane region" description="Helical" evidence="9">
    <location>
        <begin position="376"/>
        <end position="396"/>
    </location>
</feature>
<evidence type="ECO:0000256" key="7">
    <source>
        <dbReference type="ARBA" id="ARBA00023136"/>
    </source>
</evidence>
<dbReference type="RefSeq" id="WP_069034652.1">
    <property type="nucleotide sequence ID" value="NZ_MDKC01000033.1"/>
</dbReference>
<keyword evidence="6 9" id="KW-1133">Transmembrane helix</keyword>
<gene>
    <name evidence="11" type="ORF">BED47_10070</name>
</gene>
<feature type="transmembrane region" description="Helical" evidence="9">
    <location>
        <begin position="12"/>
        <end position="45"/>
    </location>
</feature>
<comment type="similarity">
    <text evidence="8">Belongs to the NhaC Na(+)/H(+) (TC 2.A.35) antiporter family.</text>
</comment>
<evidence type="ECO:0000256" key="8">
    <source>
        <dbReference type="ARBA" id="ARBA00038435"/>
    </source>
</evidence>
<keyword evidence="7 9" id="KW-0472">Membrane</keyword>
<keyword evidence="2" id="KW-0813">Transport</keyword>
<organism evidence="11 12">
    <name type="scientific">Gottfriedia luciferensis</name>
    <dbReference type="NCBI Taxonomy" id="178774"/>
    <lineage>
        <taxon>Bacteria</taxon>
        <taxon>Bacillati</taxon>
        <taxon>Bacillota</taxon>
        <taxon>Bacilli</taxon>
        <taxon>Bacillales</taxon>
        <taxon>Bacillaceae</taxon>
        <taxon>Gottfriedia</taxon>
    </lineage>
</organism>
<feature type="transmembrane region" description="Helical" evidence="9">
    <location>
        <begin position="106"/>
        <end position="128"/>
    </location>
</feature>
<evidence type="ECO:0000256" key="1">
    <source>
        <dbReference type="ARBA" id="ARBA00004651"/>
    </source>
</evidence>
<dbReference type="EMBL" id="MDKC01000033">
    <property type="protein sequence ID" value="ODG90788.1"/>
    <property type="molecule type" value="Genomic_DNA"/>
</dbReference>
<dbReference type="Pfam" id="PF03553">
    <property type="entry name" value="Na_H_antiporter"/>
    <property type="match status" value="1"/>
</dbReference>
<evidence type="ECO:0000256" key="2">
    <source>
        <dbReference type="ARBA" id="ARBA00022448"/>
    </source>
</evidence>
<keyword evidence="12" id="KW-1185">Reference proteome</keyword>
<evidence type="ECO:0000313" key="11">
    <source>
        <dbReference type="EMBL" id="ODG90788.1"/>
    </source>
</evidence>
<name>A0ABX2ZM64_9BACI</name>
<feature type="transmembrane region" description="Helical" evidence="9">
    <location>
        <begin position="291"/>
        <end position="308"/>
    </location>
</feature>